<dbReference type="PROSITE" id="PS00010">
    <property type="entry name" value="ASX_HYDROXYL"/>
    <property type="match status" value="1"/>
</dbReference>
<dbReference type="Pfam" id="PF00089">
    <property type="entry name" value="Trypsin"/>
    <property type="match status" value="1"/>
</dbReference>
<keyword evidence="19" id="KW-0325">Glycoprotein</keyword>
<keyword evidence="35" id="KW-1185">Reference proteome</keyword>
<reference evidence="34 35" key="1">
    <citation type="submission" date="2019-02" db="EMBL/GenBank/DDBJ databases">
        <title>Opniocepnalus argus genome.</title>
        <authorList>
            <person name="Zhou C."/>
            <person name="Xiao S."/>
        </authorList>
    </citation>
    <scope>NUCLEOTIDE SEQUENCE [LARGE SCALE GENOMIC DNA]</scope>
    <source>
        <strain evidence="34">OARG1902GOOAL</strain>
        <tissue evidence="34">Muscle</tissue>
    </source>
</reference>
<evidence type="ECO:0000256" key="9">
    <source>
        <dbReference type="ARBA" id="ARBA00022696"/>
    </source>
</evidence>
<dbReference type="GO" id="GO:0005794">
    <property type="term" value="C:Golgi apparatus"/>
    <property type="evidence" value="ECO:0007669"/>
    <property type="project" value="UniProtKB-SubCell"/>
</dbReference>
<comment type="caution">
    <text evidence="28">Lacks conserved residue(s) required for the propagation of feature annotation.</text>
</comment>
<dbReference type="CDD" id="cd00190">
    <property type="entry name" value="Tryp_SPc"/>
    <property type="match status" value="1"/>
</dbReference>
<evidence type="ECO:0000256" key="22">
    <source>
        <dbReference type="ARBA" id="ARBA00038995"/>
    </source>
</evidence>
<comment type="subcellular location">
    <subcellularLocation>
        <location evidence="1">Endoplasmic reticulum</location>
    </subcellularLocation>
    <subcellularLocation>
        <location evidence="2">Golgi apparatus</location>
    </subcellularLocation>
    <subcellularLocation>
        <location evidence="3">Secreted</location>
    </subcellularLocation>
</comment>
<accession>A0A6G1Q7S2</accession>
<evidence type="ECO:0000256" key="20">
    <source>
        <dbReference type="ARBA" id="ARBA00036045"/>
    </source>
</evidence>
<dbReference type="GO" id="GO:0007596">
    <property type="term" value="P:blood coagulation"/>
    <property type="evidence" value="ECO:0007669"/>
    <property type="project" value="UniProtKB-KW"/>
</dbReference>
<dbReference type="InterPro" id="IPR000294">
    <property type="entry name" value="GLA_domain"/>
</dbReference>
<dbReference type="Gene3D" id="2.10.25.10">
    <property type="entry name" value="Laminin"/>
    <property type="match status" value="2"/>
</dbReference>
<dbReference type="InterPro" id="IPR017857">
    <property type="entry name" value="Coagulation_fac-like_Gla_dom"/>
</dbReference>
<dbReference type="PROSITE" id="PS50026">
    <property type="entry name" value="EGF_3"/>
    <property type="match status" value="1"/>
</dbReference>
<dbReference type="PROSITE" id="PS00134">
    <property type="entry name" value="TRYPSIN_HIS"/>
    <property type="match status" value="1"/>
</dbReference>
<keyword evidence="8" id="KW-0165">Cleavage on pair of basic residues</keyword>
<evidence type="ECO:0000256" key="30">
    <source>
        <dbReference type="SAM" id="SignalP"/>
    </source>
</evidence>
<evidence type="ECO:0000256" key="1">
    <source>
        <dbReference type="ARBA" id="ARBA00004240"/>
    </source>
</evidence>
<dbReference type="PRINTS" id="PR00722">
    <property type="entry name" value="CHYMOTRYPSIN"/>
</dbReference>
<dbReference type="PROSITE" id="PS50998">
    <property type="entry name" value="GLA_2"/>
    <property type="match status" value="1"/>
</dbReference>
<evidence type="ECO:0000256" key="12">
    <source>
        <dbReference type="ARBA" id="ARBA00022824"/>
    </source>
</evidence>
<dbReference type="Gene3D" id="2.40.10.10">
    <property type="entry name" value="Trypsin-like serine proteases"/>
    <property type="match status" value="2"/>
</dbReference>
<dbReference type="CDD" id="cd00054">
    <property type="entry name" value="EGF_CA"/>
    <property type="match status" value="1"/>
</dbReference>
<dbReference type="SMART" id="SM00020">
    <property type="entry name" value="Tryp_SPc"/>
    <property type="match status" value="1"/>
</dbReference>
<sequence>MSRLLICASVIIALWSASVLSVSVFSDPPEAHMLLRSRRANSFLEELKAPSKERECIEEKCSFEEAREIFQTREATLEFWTLYTDGDQCQFHNCVHGVCVDLYQDYTCNCTLGYEGKYCDQPQTATNCSVDNGGCDHDCTESEDGLSRTCSCLKRYKLHSDSKKCVPAGSSSCGRLMINRSSYTKPQDGLLPWLVGGEVGKKGESPWQKITGFKIINLHYEKVGQESFCAQALLVNAKGRFQCGGVLIDESWVLTAAHCLENSIKFRVRLGDYERHRVEGSEVTLKVVEFFKHPNYDSIRVDNDIALLRLEYPIKLTDYIIPICLPGREMAERVLHLNGTLTVVSGWGKEEQDSSKFSSALNIIKVPLVDHSICARQMSHNISENVLCAGILGQRMDACEGDSGGPMVTLYRDTWFLIGLVSWGEGCGREDKLGIYTKVSNYNDWINSVINQWSPDQVQKQPPNV</sequence>
<dbReference type="PANTHER" id="PTHR24278">
    <property type="entry name" value="COAGULATION FACTOR"/>
    <property type="match status" value="1"/>
</dbReference>
<dbReference type="PANTHER" id="PTHR24278:SF0">
    <property type="entry name" value="VITAMIN K-DEPENDENT PROTEIN C"/>
    <property type="match status" value="1"/>
</dbReference>
<dbReference type="Proteomes" id="UP000503349">
    <property type="component" value="Chromosome 14"/>
</dbReference>
<keyword evidence="4" id="KW-0301">Gamma-carboxyglutamic acid</keyword>
<keyword evidence="16" id="KW-0094">Blood coagulation</keyword>
<feature type="disulfide bond" evidence="28">
    <location>
        <begin position="110"/>
        <end position="119"/>
    </location>
</feature>
<dbReference type="FunFam" id="2.40.10.10:FF:000003">
    <property type="entry name" value="Transmembrane serine protease 3"/>
    <property type="match status" value="1"/>
</dbReference>
<dbReference type="Gene3D" id="4.10.740.10">
    <property type="entry name" value="Coagulation Factor IX"/>
    <property type="match status" value="1"/>
</dbReference>
<keyword evidence="6 28" id="KW-0245">EGF-like domain</keyword>
<evidence type="ECO:0000256" key="29">
    <source>
        <dbReference type="RuleBase" id="RU363034"/>
    </source>
</evidence>
<dbReference type="GO" id="GO:0005509">
    <property type="term" value="F:calcium ion binding"/>
    <property type="evidence" value="ECO:0007669"/>
    <property type="project" value="InterPro"/>
</dbReference>
<evidence type="ECO:0000256" key="8">
    <source>
        <dbReference type="ARBA" id="ARBA00022685"/>
    </source>
</evidence>
<dbReference type="PIRSF" id="PIRSF001143">
    <property type="entry name" value="Factor_X"/>
    <property type="match status" value="1"/>
</dbReference>
<dbReference type="EC" id="3.4.21.69" evidence="22"/>
<dbReference type="InterPro" id="IPR000152">
    <property type="entry name" value="EGF-type_Asp/Asn_hydroxyl_site"/>
</dbReference>
<keyword evidence="13 29" id="KW-0720">Serine protease</keyword>
<evidence type="ECO:0000313" key="34">
    <source>
        <dbReference type="EMBL" id="KAF3698557.1"/>
    </source>
</evidence>
<feature type="signal peptide" evidence="30">
    <location>
        <begin position="1"/>
        <end position="21"/>
    </location>
</feature>
<feature type="domain" description="EGF-like" evidence="31">
    <location>
        <begin position="85"/>
        <end position="120"/>
    </location>
</feature>
<dbReference type="PRINTS" id="PR00001">
    <property type="entry name" value="GLABLOOD"/>
</dbReference>
<evidence type="ECO:0000259" key="31">
    <source>
        <dbReference type="PROSITE" id="PS50026"/>
    </source>
</evidence>
<dbReference type="InterPro" id="IPR050442">
    <property type="entry name" value="Peptidase_S1_coag_factors"/>
</dbReference>
<feature type="active site" description="Charge relay system" evidence="27">
    <location>
        <position position="403"/>
    </location>
</feature>
<dbReference type="InterPro" id="IPR043504">
    <property type="entry name" value="Peptidase_S1_PA_chymotrypsin"/>
</dbReference>
<dbReference type="PROSITE" id="PS00011">
    <property type="entry name" value="GLA_1"/>
    <property type="match status" value="1"/>
</dbReference>
<evidence type="ECO:0000256" key="25">
    <source>
        <dbReference type="ARBA" id="ARBA00042403"/>
    </source>
</evidence>
<protein>
    <recommendedName>
        <fullName evidence="23">Vitamin K-dependent protein C</fullName>
        <ecNumber evidence="22">3.4.21.69</ecNumber>
    </recommendedName>
    <alternativeName>
        <fullName evidence="26">Anticoagulant protein C</fullName>
    </alternativeName>
    <alternativeName>
        <fullName evidence="24">Autoprothrombin IIA</fullName>
    </alternativeName>
    <alternativeName>
        <fullName evidence="25">Blood coagulation factor XIV</fullName>
    </alternativeName>
</protein>
<dbReference type="PROSITE" id="PS01186">
    <property type="entry name" value="EGF_2"/>
    <property type="match status" value="1"/>
</dbReference>
<organism evidence="34 35">
    <name type="scientific">Channa argus</name>
    <name type="common">Northern snakehead</name>
    <name type="synonym">Ophicephalus argus</name>
    <dbReference type="NCBI Taxonomy" id="215402"/>
    <lineage>
        <taxon>Eukaryota</taxon>
        <taxon>Metazoa</taxon>
        <taxon>Chordata</taxon>
        <taxon>Craniata</taxon>
        <taxon>Vertebrata</taxon>
        <taxon>Euteleostomi</taxon>
        <taxon>Actinopterygii</taxon>
        <taxon>Neopterygii</taxon>
        <taxon>Teleostei</taxon>
        <taxon>Neoteleostei</taxon>
        <taxon>Acanthomorphata</taxon>
        <taxon>Anabantaria</taxon>
        <taxon>Anabantiformes</taxon>
        <taxon>Channoidei</taxon>
        <taxon>Channidae</taxon>
        <taxon>Channa</taxon>
    </lineage>
</organism>
<gene>
    <name evidence="34" type="ORF">EXN66_Car014244</name>
</gene>
<comment type="catalytic activity">
    <reaction evidence="20">
        <text>Degradation of blood coagulation factors Va and VIIIa.</text>
        <dbReference type="EC" id="3.4.21.69"/>
    </reaction>
</comment>
<evidence type="ECO:0000256" key="15">
    <source>
        <dbReference type="ARBA" id="ARBA00023034"/>
    </source>
</evidence>
<dbReference type="PROSITE" id="PS00022">
    <property type="entry name" value="EGF_1"/>
    <property type="match status" value="1"/>
</dbReference>
<dbReference type="SMART" id="SM00179">
    <property type="entry name" value="EGF_CA"/>
    <property type="match status" value="1"/>
</dbReference>
<dbReference type="InterPro" id="IPR033116">
    <property type="entry name" value="TRYPSIN_SER"/>
</dbReference>
<dbReference type="PROSITE" id="PS01187">
    <property type="entry name" value="EGF_CA"/>
    <property type="match status" value="1"/>
</dbReference>
<proteinExistence type="predicted"/>
<dbReference type="InterPro" id="IPR009003">
    <property type="entry name" value="Peptidase_S1_PA"/>
</dbReference>
<dbReference type="Pfam" id="PF00594">
    <property type="entry name" value="Gla"/>
    <property type="match status" value="1"/>
</dbReference>
<feature type="active site" description="Charge relay system" evidence="27">
    <location>
        <position position="258"/>
    </location>
</feature>
<dbReference type="PROSITE" id="PS00135">
    <property type="entry name" value="TRYPSIN_SER"/>
    <property type="match status" value="1"/>
</dbReference>
<evidence type="ECO:0000256" key="14">
    <source>
        <dbReference type="ARBA" id="ARBA00022837"/>
    </source>
</evidence>
<evidence type="ECO:0000259" key="33">
    <source>
        <dbReference type="PROSITE" id="PS50998"/>
    </source>
</evidence>
<evidence type="ECO:0000256" key="11">
    <source>
        <dbReference type="ARBA" id="ARBA00022801"/>
    </source>
</evidence>
<dbReference type="InterPro" id="IPR012224">
    <property type="entry name" value="Pept_S1A_FX"/>
</dbReference>
<dbReference type="SUPFAM" id="SSF57184">
    <property type="entry name" value="Growth factor receptor domain"/>
    <property type="match status" value="1"/>
</dbReference>
<dbReference type="SUPFAM" id="SSF57630">
    <property type="entry name" value="GLA-domain"/>
    <property type="match status" value="1"/>
</dbReference>
<evidence type="ECO:0000256" key="5">
    <source>
        <dbReference type="ARBA" id="ARBA00022525"/>
    </source>
</evidence>
<evidence type="ECO:0000256" key="2">
    <source>
        <dbReference type="ARBA" id="ARBA00004555"/>
    </source>
</evidence>
<keyword evidence="15" id="KW-0333">Golgi apparatus</keyword>
<evidence type="ECO:0000256" key="4">
    <source>
        <dbReference type="ARBA" id="ARBA00022479"/>
    </source>
</evidence>
<evidence type="ECO:0000256" key="17">
    <source>
        <dbReference type="ARBA" id="ARBA00023145"/>
    </source>
</evidence>
<dbReference type="InterPro" id="IPR009030">
    <property type="entry name" value="Growth_fac_rcpt_cys_sf"/>
</dbReference>
<evidence type="ECO:0000256" key="7">
    <source>
        <dbReference type="ARBA" id="ARBA00022670"/>
    </source>
</evidence>
<keyword evidence="11 29" id="KW-0378">Hydrolase</keyword>
<evidence type="ECO:0000256" key="19">
    <source>
        <dbReference type="ARBA" id="ARBA00023180"/>
    </source>
</evidence>
<keyword evidence="7 29" id="KW-0645">Protease</keyword>
<feature type="domain" description="Peptidase S1" evidence="32">
    <location>
        <begin position="194"/>
        <end position="451"/>
    </location>
</feature>
<dbReference type="InterPro" id="IPR001314">
    <property type="entry name" value="Peptidase_S1A"/>
</dbReference>
<dbReference type="SUPFAM" id="SSF50494">
    <property type="entry name" value="Trypsin-like serine proteases"/>
    <property type="match status" value="1"/>
</dbReference>
<evidence type="ECO:0000256" key="6">
    <source>
        <dbReference type="ARBA" id="ARBA00022536"/>
    </source>
</evidence>
<keyword evidence="10" id="KW-0677">Repeat</keyword>
<dbReference type="FunFam" id="4.10.740.10:FF:000001">
    <property type="entry name" value="vitamin K-dependent protein S"/>
    <property type="match status" value="1"/>
</dbReference>
<evidence type="ECO:0000256" key="3">
    <source>
        <dbReference type="ARBA" id="ARBA00004613"/>
    </source>
</evidence>
<dbReference type="InterPro" id="IPR018097">
    <property type="entry name" value="EGF_Ca-bd_CS"/>
</dbReference>
<dbReference type="GO" id="GO:0006508">
    <property type="term" value="P:proteolysis"/>
    <property type="evidence" value="ECO:0007669"/>
    <property type="project" value="UniProtKB-KW"/>
</dbReference>
<evidence type="ECO:0000256" key="23">
    <source>
        <dbReference type="ARBA" id="ARBA00040219"/>
    </source>
</evidence>
<feature type="disulfide bond" evidence="28">
    <location>
        <begin position="89"/>
        <end position="99"/>
    </location>
</feature>
<dbReference type="InterPro" id="IPR001254">
    <property type="entry name" value="Trypsin_dom"/>
</dbReference>
<evidence type="ECO:0000256" key="18">
    <source>
        <dbReference type="ARBA" id="ARBA00023157"/>
    </source>
</evidence>
<evidence type="ECO:0000256" key="26">
    <source>
        <dbReference type="ARBA" id="ARBA00042906"/>
    </source>
</evidence>
<dbReference type="InterPro" id="IPR035972">
    <property type="entry name" value="GLA-like_dom_SF"/>
</dbReference>
<dbReference type="GO" id="GO:0005615">
    <property type="term" value="C:extracellular space"/>
    <property type="evidence" value="ECO:0007669"/>
    <property type="project" value="TreeGrafter"/>
</dbReference>
<comment type="function">
    <text evidence="21">Protein C is a vitamin K-dependent serine protease that regulates blood coagulation by inactivating factors Va and VIIIa in the presence of calcium ions and phospholipids. Exerts a protective effect on the endothelial cell barrier function.</text>
</comment>
<feature type="domain" description="Gla" evidence="33">
    <location>
        <begin position="39"/>
        <end position="85"/>
    </location>
</feature>
<dbReference type="EMBL" id="CM015725">
    <property type="protein sequence ID" value="KAF3698557.1"/>
    <property type="molecule type" value="Genomic_DNA"/>
</dbReference>
<feature type="chain" id="PRO_5026110259" description="Vitamin K-dependent protein C" evidence="30">
    <location>
        <begin position="22"/>
        <end position="465"/>
    </location>
</feature>
<evidence type="ECO:0000256" key="10">
    <source>
        <dbReference type="ARBA" id="ARBA00022737"/>
    </source>
</evidence>
<name>A0A6G1Q7S2_CHAAH</name>
<evidence type="ECO:0000259" key="32">
    <source>
        <dbReference type="PROSITE" id="PS50240"/>
    </source>
</evidence>
<dbReference type="AlphaFoldDB" id="A0A6G1Q7S2"/>
<dbReference type="GO" id="GO:0005783">
    <property type="term" value="C:endoplasmic reticulum"/>
    <property type="evidence" value="ECO:0007669"/>
    <property type="project" value="UniProtKB-SubCell"/>
</dbReference>
<keyword evidence="9" id="KW-0356">Hemostasis</keyword>
<evidence type="ECO:0000256" key="16">
    <source>
        <dbReference type="ARBA" id="ARBA00023084"/>
    </source>
</evidence>
<reference evidence="35" key="2">
    <citation type="submission" date="2019-02" db="EMBL/GenBank/DDBJ databases">
        <title>Opniocepnalus argus Var Kimnra genome.</title>
        <authorList>
            <person name="Zhou C."/>
            <person name="Xiao S."/>
        </authorList>
    </citation>
    <scope>NUCLEOTIDE SEQUENCE [LARGE SCALE GENOMIC DNA]</scope>
</reference>
<evidence type="ECO:0000256" key="27">
    <source>
        <dbReference type="PIRSR" id="PIRSR001143-1"/>
    </source>
</evidence>
<evidence type="ECO:0000256" key="24">
    <source>
        <dbReference type="ARBA" id="ARBA00041306"/>
    </source>
</evidence>
<keyword evidence="30" id="KW-0732">Signal</keyword>
<dbReference type="InterPro" id="IPR001881">
    <property type="entry name" value="EGF-like_Ca-bd_dom"/>
</dbReference>
<evidence type="ECO:0000313" key="35">
    <source>
        <dbReference type="Proteomes" id="UP000503349"/>
    </source>
</evidence>
<evidence type="ECO:0000256" key="21">
    <source>
        <dbReference type="ARBA" id="ARBA00037553"/>
    </source>
</evidence>
<dbReference type="SMART" id="SM00069">
    <property type="entry name" value="GLA"/>
    <property type="match status" value="1"/>
</dbReference>
<keyword evidence="5" id="KW-0964">Secreted</keyword>
<dbReference type="GO" id="GO:0004252">
    <property type="term" value="F:serine-type endopeptidase activity"/>
    <property type="evidence" value="ECO:0007669"/>
    <property type="project" value="UniProtKB-EC"/>
</dbReference>
<dbReference type="PROSITE" id="PS50240">
    <property type="entry name" value="TRYPSIN_DOM"/>
    <property type="match status" value="1"/>
</dbReference>
<keyword evidence="17" id="KW-0865">Zymogen</keyword>
<feature type="active site" description="Charge relay system" evidence="27">
    <location>
        <position position="304"/>
    </location>
</feature>
<evidence type="ECO:0000256" key="13">
    <source>
        <dbReference type="ARBA" id="ARBA00022825"/>
    </source>
</evidence>
<keyword evidence="18 28" id="KW-1015">Disulfide bond</keyword>
<dbReference type="InterPro" id="IPR000742">
    <property type="entry name" value="EGF"/>
</dbReference>
<evidence type="ECO:0000256" key="28">
    <source>
        <dbReference type="PROSITE-ProRule" id="PRU00076"/>
    </source>
</evidence>
<dbReference type="InterPro" id="IPR018114">
    <property type="entry name" value="TRYPSIN_HIS"/>
</dbReference>
<dbReference type="SMART" id="SM00181">
    <property type="entry name" value="EGF"/>
    <property type="match status" value="2"/>
</dbReference>
<keyword evidence="14" id="KW-0106">Calcium</keyword>
<keyword evidence="12" id="KW-0256">Endoplasmic reticulum</keyword>